<dbReference type="InterPro" id="IPR035965">
    <property type="entry name" value="PAS-like_dom_sf"/>
</dbReference>
<sequence>MFPIDPRHLETLKSLTLLVAGLAMATARNCSAISRAISEKTGMAISEATVKKVFGFAMSRFSPSGYTLDALAIYCGYKSWVAFTRDQNTHDLANPSAADTRLFEDPLLMALLDTAIPMVLLNADTVELTIITYNNAYTIATHLQDRPVKGIAFWEAFDPAQAGGSGPTLLLEAFHEAIVTQKQVQMPPLQYNILSGKLKIRELSWWDVKIVPVIYAEGVKYLLLQVRNVTDQIVHKDAIEQAIMRELTLAEDLATSNVKLAAANDQLAELNNTLEQRVFERTQKLFESEAKQRKLIDNTPIAIAVLKGPEHVVETANQKIINYWGKTARVIGLPLAEALPELEGQPFIKILDEVRETGIPYVNAELEAFLNFEGQLVPRYYDMIYQPIQHVAGVTDSIFIVAVDITDHVTARKQLEGSKTMLQLAVNAANIGIWSVVEHSGEFSYNDSFATIMGWERDELMTCEQAIQQVAEPCRTHIAAILTGKTGFREEYDLTCNAQRFNDGEVVKLRIMSKVNLSGPEAYRIFSGVLHQLMPPFE</sequence>
<dbReference type="EMBL" id="JADFFL010000002">
    <property type="protein sequence ID" value="MBE9661369.1"/>
    <property type="molecule type" value="Genomic_DNA"/>
</dbReference>
<dbReference type="Pfam" id="PF08448">
    <property type="entry name" value="PAS_4"/>
    <property type="match status" value="1"/>
</dbReference>
<protein>
    <submittedName>
        <fullName evidence="2">PAS domain-containing protein</fullName>
    </submittedName>
</protein>
<dbReference type="RefSeq" id="WP_194110561.1">
    <property type="nucleotide sequence ID" value="NZ_JADFFL010000002.1"/>
</dbReference>
<accession>A0A929PVQ5</accession>
<dbReference type="Proteomes" id="UP000622475">
    <property type="component" value="Unassembled WGS sequence"/>
</dbReference>
<dbReference type="InterPro" id="IPR013656">
    <property type="entry name" value="PAS_4"/>
</dbReference>
<reference evidence="2" key="1">
    <citation type="submission" date="2020-10" db="EMBL/GenBank/DDBJ databases">
        <title>Mucilaginibacter mali sp. nov., isolated from rhizosphere soil of apple orchard.</title>
        <authorList>
            <person name="Lee J.-S."/>
            <person name="Kim H.S."/>
            <person name="Kim J.-S."/>
        </authorList>
    </citation>
    <scope>NUCLEOTIDE SEQUENCE</scope>
    <source>
        <strain evidence="2">KCTC 22746</strain>
    </source>
</reference>
<name>A0A929PVQ5_9SPHI</name>
<dbReference type="Gene3D" id="3.30.450.20">
    <property type="entry name" value="PAS domain"/>
    <property type="match status" value="3"/>
</dbReference>
<evidence type="ECO:0000313" key="2">
    <source>
        <dbReference type="EMBL" id="MBE9661369.1"/>
    </source>
</evidence>
<feature type="domain" description="PAS fold-4" evidence="1">
    <location>
        <begin position="297"/>
        <end position="407"/>
    </location>
</feature>
<organism evidence="2 3">
    <name type="scientific">Mucilaginibacter myungsuensis</name>
    <dbReference type="NCBI Taxonomy" id="649104"/>
    <lineage>
        <taxon>Bacteria</taxon>
        <taxon>Pseudomonadati</taxon>
        <taxon>Bacteroidota</taxon>
        <taxon>Sphingobacteriia</taxon>
        <taxon>Sphingobacteriales</taxon>
        <taxon>Sphingobacteriaceae</taxon>
        <taxon>Mucilaginibacter</taxon>
    </lineage>
</organism>
<evidence type="ECO:0000259" key="1">
    <source>
        <dbReference type="Pfam" id="PF08448"/>
    </source>
</evidence>
<evidence type="ECO:0000313" key="3">
    <source>
        <dbReference type="Proteomes" id="UP000622475"/>
    </source>
</evidence>
<gene>
    <name evidence="2" type="ORF">IRJ16_05695</name>
</gene>
<dbReference type="SUPFAM" id="SSF55785">
    <property type="entry name" value="PYP-like sensor domain (PAS domain)"/>
    <property type="match status" value="2"/>
</dbReference>
<proteinExistence type="predicted"/>
<keyword evidence="3" id="KW-1185">Reference proteome</keyword>
<comment type="caution">
    <text evidence="2">The sequence shown here is derived from an EMBL/GenBank/DDBJ whole genome shotgun (WGS) entry which is preliminary data.</text>
</comment>
<dbReference type="AlphaFoldDB" id="A0A929PVQ5"/>